<proteinExistence type="predicted"/>
<dbReference type="EMBL" id="LXSQ01000016">
    <property type="protein sequence ID" value="OAM42859.1"/>
    <property type="molecule type" value="Genomic_DNA"/>
</dbReference>
<evidence type="ECO:0000313" key="2">
    <source>
        <dbReference type="EMBL" id="OAM42859.1"/>
    </source>
</evidence>
<comment type="caution">
    <text evidence="2">The sequence shown here is derived from an EMBL/GenBank/DDBJ whole genome shotgun (WGS) entry which is preliminary data.</text>
</comment>
<dbReference type="RefSeq" id="WP_064089743.1">
    <property type="nucleotide sequence ID" value="NZ_LXSQ01000016.1"/>
</dbReference>
<sequence>MKHRYATLLPLLLCTGFALAKTPHLLPPLRQNVTIPQGTPMRYQGMHKDATDYAVLVGKMRLEGWLYADLLQDNGRAVWSIAFKPTPAARAKLPYIADDYNDAEIEIMLRPPHRNYFTPADLRSMLPAAWLQGNPRKIRRPATIEISRLEMGVECDQRNYNAVVNKIGTRPRSGKMPDNGEEC</sequence>
<keyword evidence="1" id="KW-0732">Signal</keyword>
<reference evidence="3" key="1">
    <citation type="submission" date="2016-05" db="EMBL/GenBank/DDBJ databases">
        <title>Draft genome of Corynebacterium afermentans subsp. afermentans LCDC 88199T.</title>
        <authorList>
            <person name="Bernier A.-M."/>
            <person name="Bernard K."/>
        </authorList>
    </citation>
    <scope>NUCLEOTIDE SEQUENCE [LARGE SCALE GENOMIC DNA]</scope>
    <source>
        <strain evidence="3">NML130454</strain>
    </source>
</reference>
<organism evidence="2 3">
    <name type="scientific">Eikenella halliae</name>
    <dbReference type="NCBI Taxonomy" id="1795832"/>
    <lineage>
        <taxon>Bacteria</taxon>
        <taxon>Pseudomonadati</taxon>
        <taxon>Pseudomonadota</taxon>
        <taxon>Betaproteobacteria</taxon>
        <taxon>Neisseriales</taxon>
        <taxon>Neisseriaceae</taxon>
        <taxon>Eikenella</taxon>
    </lineage>
</organism>
<gene>
    <name evidence="2" type="ORF">A7Q00_06230</name>
</gene>
<accession>A0A1B6VYJ2</accession>
<name>A0A1B6VYJ2_9NEIS</name>
<dbReference type="AlphaFoldDB" id="A0A1B6VYJ2"/>
<dbReference type="STRING" id="1795832.A7Q00_06230"/>
<keyword evidence="3" id="KW-1185">Reference proteome</keyword>
<protein>
    <submittedName>
        <fullName evidence="2">Uncharacterized protein</fullName>
    </submittedName>
</protein>
<dbReference type="Proteomes" id="UP000077726">
    <property type="component" value="Unassembled WGS sequence"/>
</dbReference>
<feature type="chain" id="PRO_5008590565" evidence="1">
    <location>
        <begin position="21"/>
        <end position="183"/>
    </location>
</feature>
<evidence type="ECO:0000256" key="1">
    <source>
        <dbReference type="SAM" id="SignalP"/>
    </source>
</evidence>
<feature type="signal peptide" evidence="1">
    <location>
        <begin position="1"/>
        <end position="20"/>
    </location>
</feature>
<evidence type="ECO:0000313" key="3">
    <source>
        <dbReference type="Proteomes" id="UP000077726"/>
    </source>
</evidence>